<dbReference type="Pfam" id="PF02518">
    <property type="entry name" value="HATPase_c"/>
    <property type="match status" value="1"/>
</dbReference>
<dbReference type="EMBL" id="JWIC01000006">
    <property type="protein sequence ID" value="KID56645.1"/>
    <property type="molecule type" value="Genomic_DNA"/>
</dbReference>
<keyword evidence="4" id="KW-0808">Transferase</keyword>
<dbReference type="SUPFAM" id="SSF55874">
    <property type="entry name" value="ATPase domain of HSP90 chaperone/DNA topoisomerase II/histidine kinase"/>
    <property type="match status" value="1"/>
</dbReference>
<feature type="transmembrane region" description="Helical" evidence="7">
    <location>
        <begin position="311"/>
        <end position="332"/>
    </location>
</feature>
<feature type="domain" description="Histidine kinase" evidence="8">
    <location>
        <begin position="351"/>
        <end position="581"/>
    </location>
</feature>
<dbReference type="SMART" id="SM00388">
    <property type="entry name" value="HisKA"/>
    <property type="match status" value="1"/>
</dbReference>
<accession>A0A0C1QB69</accession>
<comment type="catalytic activity">
    <reaction evidence="1">
        <text>ATP + protein L-histidine = ADP + protein N-phospho-L-histidine.</text>
        <dbReference type="EC" id="2.7.13.3"/>
    </reaction>
</comment>
<dbReference type="Proteomes" id="UP000031327">
    <property type="component" value="Unassembled WGS sequence"/>
</dbReference>
<keyword evidence="3" id="KW-0597">Phosphoprotein</keyword>
<dbReference type="PANTHER" id="PTHR42878">
    <property type="entry name" value="TWO-COMPONENT HISTIDINE KINASE"/>
    <property type="match status" value="1"/>
</dbReference>
<comment type="caution">
    <text evidence="9">The sequence shown here is derived from an EMBL/GenBank/DDBJ whole genome shotgun (WGS) entry which is preliminary data.</text>
</comment>
<dbReference type="CDD" id="cd00082">
    <property type="entry name" value="HisKA"/>
    <property type="match status" value="1"/>
</dbReference>
<dbReference type="GO" id="GO:0000155">
    <property type="term" value="F:phosphorelay sensor kinase activity"/>
    <property type="evidence" value="ECO:0007669"/>
    <property type="project" value="InterPro"/>
</dbReference>
<evidence type="ECO:0000259" key="8">
    <source>
        <dbReference type="PROSITE" id="PS50109"/>
    </source>
</evidence>
<dbReference type="GO" id="GO:0030295">
    <property type="term" value="F:protein kinase activator activity"/>
    <property type="evidence" value="ECO:0007669"/>
    <property type="project" value="TreeGrafter"/>
</dbReference>
<evidence type="ECO:0000256" key="3">
    <source>
        <dbReference type="ARBA" id="ARBA00022553"/>
    </source>
</evidence>
<dbReference type="EC" id="2.7.13.3" evidence="2"/>
<dbReference type="AlphaFoldDB" id="A0A0C1QB69"/>
<dbReference type="InterPro" id="IPR036097">
    <property type="entry name" value="HisK_dim/P_sf"/>
</dbReference>
<dbReference type="Gene3D" id="3.30.565.10">
    <property type="entry name" value="Histidine kinase-like ATPase, C-terminal domain"/>
    <property type="match status" value="1"/>
</dbReference>
<reference evidence="9 10" key="1">
    <citation type="submission" date="2014-12" db="EMBL/GenBank/DDBJ databases">
        <title>Draft Genome Sequence of Pseudoalteromonas luteoviolacea HI1.</title>
        <authorList>
            <person name="Asahina A.Y."/>
            <person name="Hadfield M.G."/>
        </authorList>
    </citation>
    <scope>NUCLEOTIDE SEQUENCE [LARGE SCALE GENOMIC DNA]</scope>
    <source>
        <strain evidence="9 10">HI1</strain>
    </source>
</reference>
<keyword evidence="7" id="KW-1133">Transmembrane helix</keyword>
<dbReference type="CDD" id="cd00075">
    <property type="entry name" value="HATPase"/>
    <property type="match status" value="1"/>
</dbReference>
<dbReference type="InterPro" id="IPR050351">
    <property type="entry name" value="BphY/WalK/GraS-like"/>
</dbReference>
<dbReference type="SUPFAM" id="SSF47384">
    <property type="entry name" value="Homodimeric domain of signal transducing histidine kinase"/>
    <property type="match status" value="1"/>
</dbReference>
<name>A0A0C1QB69_9GAMM</name>
<evidence type="ECO:0000313" key="9">
    <source>
        <dbReference type="EMBL" id="KID56645.1"/>
    </source>
</evidence>
<dbReference type="PRINTS" id="PR00344">
    <property type="entry name" value="BCTRLSENSOR"/>
</dbReference>
<sequence>MTFIKNKRLLNYSERLRQLRISAVLLLLLLLIPLSLLFCVSYQQSEKNRLSEYQKEASNLVRIVNRKLFRMTSVSNQIPVDAFNYYRYVHNPVTKQTQKVVSPLAQLDGARNIAGLVGYFQIDHTGRFNSPIWPNEITVDALSDTSNEIRTLEAITRREMAVSVHHIVFQSESLKSMLTSGLDLNRSQFDVNFDLPEYLIFYRVAAVLEQPVLQGYVVKRDPYLHPQVIDILENRRFNLPIAVTLKAVDERVPSAYFIYSPSEGAPTVMQPEELGNKYRQQKLFEAQLHWPYKNYAISVSSEPMPLAEATIFSLIFNGILLIAIVSACYGFYRFSVKQLALSEEKVNFISSVSHELKTPLTSIKMYSEMLKSGMVTSPEHQGEYYDFICDESDRLARLIDNILQLSAFERQQQRVAPDYTPLSVLQNIIHSKVSSLTDKYGFKQVHSMALAEPESVLAFIEPDAFTQVVINITDNAIKFFESANINDPARKKIDFIFQPHPINQNRVQLEIRDYGNGISKEQEDKIFELFYRGSSELTRNTKGTGIGLALVRELVLSQQGEVQVQRRDPGLALLVSFRLKRRDE</sequence>
<dbReference type="InterPro" id="IPR003594">
    <property type="entry name" value="HATPase_dom"/>
</dbReference>
<evidence type="ECO:0000256" key="5">
    <source>
        <dbReference type="ARBA" id="ARBA00022777"/>
    </source>
</evidence>
<dbReference type="Pfam" id="PF00512">
    <property type="entry name" value="HisKA"/>
    <property type="match status" value="1"/>
</dbReference>
<dbReference type="GO" id="GO:0000156">
    <property type="term" value="F:phosphorelay response regulator activity"/>
    <property type="evidence" value="ECO:0007669"/>
    <property type="project" value="TreeGrafter"/>
</dbReference>
<protein>
    <recommendedName>
        <fullName evidence="2">histidine kinase</fullName>
        <ecNumber evidence="2">2.7.13.3</ecNumber>
    </recommendedName>
</protein>
<dbReference type="FunFam" id="1.10.287.130:FF:000001">
    <property type="entry name" value="Two-component sensor histidine kinase"/>
    <property type="match status" value="1"/>
</dbReference>
<dbReference type="OrthoDB" id="9804645at2"/>
<dbReference type="InterPro" id="IPR036890">
    <property type="entry name" value="HATPase_C_sf"/>
</dbReference>
<keyword evidence="7" id="KW-0812">Transmembrane</keyword>
<gene>
    <name evidence="9" type="ORF">JF50_12005</name>
</gene>
<dbReference type="SMART" id="SM00387">
    <property type="entry name" value="HATPase_c"/>
    <property type="match status" value="1"/>
</dbReference>
<evidence type="ECO:0000313" key="10">
    <source>
        <dbReference type="Proteomes" id="UP000031327"/>
    </source>
</evidence>
<organism evidence="9 10">
    <name type="scientific">Pseudoalteromonas luteoviolacea</name>
    <dbReference type="NCBI Taxonomy" id="43657"/>
    <lineage>
        <taxon>Bacteria</taxon>
        <taxon>Pseudomonadati</taxon>
        <taxon>Pseudomonadota</taxon>
        <taxon>Gammaproteobacteria</taxon>
        <taxon>Alteromonadales</taxon>
        <taxon>Pseudoalteromonadaceae</taxon>
        <taxon>Pseudoalteromonas</taxon>
    </lineage>
</organism>
<dbReference type="PANTHER" id="PTHR42878:SF13">
    <property type="entry name" value="HISTIDINE KINASE"/>
    <property type="match status" value="1"/>
</dbReference>
<evidence type="ECO:0000256" key="2">
    <source>
        <dbReference type="ARBA" id="ARBA00012438"/>
    </source>
</evidence>
<evidence type="ECO:0000256" key="4">
    <source>
        <dbReference type="ARBA" id="ARBA00022679"/>
    </source>
</evidence>
<dbReference type="Gene3D" id="1.10.287.130">
    <property type="match status" value="1"/>
</dbReference>
<keyword evidence="6" id="KW-0902">Two-component regulatory system</keyword>
<dbReference type="PROSITE" id="PS50109">
    <property type="entry name" value="HIS_KIN"/>
    <property type="match status" value="1"/>
</dbReference>
<dbReference type="InterPro" id="IPR003661">
    <property type="entry name" value="HisK_dim/P_dom"/>
</dbReference>
<dbReference type="InterPro" id="IPR005467">
    <property type="entry name" value="His_kinase_dom"/>
</dbReference>
<evidence type="ECO:0000256" key="7">
    <source>
        <dbReference type="SAM" id="Phobius"/>
    </source>
</evidence>
<evidence type="ECO:0000256" key="6">
    <source>
        <dbReference type="ARBA" id="ARBA00023012"/>
    </source>
</evidence>
<keyword evidence="7" id="KW-0472">Membrane</keyword>
<proteinExistence type="predicted"/>
<dbReference type="RefSeq" id="WP_039609712.1">
    <property type="nucleotide sequence ID" value="NZ_JWIC01000006.1"/>
</dbReference>
<dbReference type="InterPro" id="IPR004358">
    <property type="entry name" value="Sig_transdc_His_kin-like_C"/>
</dbReference>
<evidence type="ECO:0000256" key="1">
    <source>
        <dbReference type="ARBA" id="ARBA00000085"/>
    </source>
</evidence>
<dbReference type="GO" id="GO:0007234">
    <property type="term" value="P:osmosensory signaling via phosphorelay pathway"/>
    <property type="evidence" value="ECO:0007669"/>
    <property type="project" value="TreeGrafter"/>
</dbReference>
<keyword evidence="5" id="KW-0418">Kinase</keyword>